<evidence type="ECO:0000313" key="4">
    <source>
        <dbReference type="EMBL" id="MFC7309730.1"/>
    </source>
</evidence>
<evidence type="ECO:0000256" key="1">
    <source>
        <dbReference type="SAM" id="MobiDB-lite"/>
    </source>
</evidence>
<sequence length="479" mass="50951">MAIDDRPKPDIPESTPVEGGAIQRPGVWAALRPLLLRLHFYAGVLIAPFLLVAATSGLLYSLSFQAEKVIYAHELEVPVGDSALPLSEQVAAARKAHPEGTVTAVWPAPAADRSTRVLMSTPKVPDDRELAVFVNPYDAEVRGELTSYGSSGALPLRTWLDELHRDLHLGDVGRNYSELAASWLWVVALGGLALWFGRRRARRRDLVVPAKGQSKGRARTLSWHGTVGLWAALGLIALSATGLTWSNYAGANIDTLKSQLGGATPVPDATLAGGAASGGGHEGHEGHGGHGGAHEGADIGIDRALEIARSQGVDGQVSVILPVDGQGYVVKETDAEFPVHLDSVAIDPAGGQVLDTVAFADYPLLAKLTRVGIDAHMGVFLGLANQLALAALMLATVLLIVWGYRMWWLRRPTQGRALSFGRPMARGAWRKVPLPMVLPLAAVTALVGWFVPLLGISLLVFLAADVLLGLVARRRSRAQ</sequence>
<dbReference type="Pfam" id="PF03413">
    <property type="entry name" value="PepSY"/>
    <property type="match status" value="1"/>
</dbReference>
<comment type="caution">
    <text evidence="4">The sequence shown here is derived from an EMBL/GenBank/DDBJ whole genome shotgun (WGS) entry which is preliminary data.</text>
</comment>
<dbReference type="Pfam" id="PF03929">
    <property type="entry name" value="PepSY_TM"/>
    <property type="match status" value="1"/>
</dbReference>
<feature type="transmembrane region" description="Helical" evidence="2">
    <location>
        <begin position="40"/>
        <end position="62"/>
    </location>
</feature>
<protein>
    <submittedName>
        <fullName evidence="4">PepSY-associated TM helix domain-containing protein</fullName>
    </submittedName>
</protein>
<feature type="transmembrane region" description="Helical" evidence="2">
    <location>
        <begin position="453"/>
        <end position="472"/>
    </location>
</feature>
<feature type="domain" description="PepSY" evidence="3">
    <location>
        <begin position="84"/>
        <end position="144"/>
    </location>
</feature>
<feature type="compositionally biased region" description="Basic and acidic residues" evidence="1">
    <location>
        <begin position="281"/>
        <end position="295"/>
    </location>
</feature>
<name>A0ABW2JWF2_9ACTN</name>
<organism evidence="4 5">
    <name type="scientific">Streptomyces monticola</name>
    <dbReference type="NCBI Taxonomy" id="2666263"/>
    <lineage>
        <taxon>Bacteria</taxon>
        <taxon>Bacillati</taxon>
        <taxon>Actinomycetota</taxon>
        <taxon>Actinomycetes</taxon>
        <taxon>Kitasatosporales</taxon>
        <taxon>Streptomycetaceae</taxon>
        <taxon>Streptomyces</taxon>
    </lineage>
</organism>
<feature type="region of interest" description="Disordered" evidence="1">
    <location>
        <begin position="267"/>
        <end position="295"/>
    </location>
</feature>
<evidence type="ECO:0000313" key="5">
    <source>
        <dbReference type="Proteomes" id="UP001596523"/>
    </source>
</evidence>
<keyword evidence="5" id="KW-1185">Reference proteome</keyword>
<evidence type="ECO:0000259" key="3">
    <source>
        <dbReference type="Pfam" id="PF03413"/>
    </source>
</evidence>
<feature type="transmembrane region" description="Helical" evidence="2">
    <location>
        <begin position="221"/>
        <end position="240"/>
    </location>
</feature>
<dbReference type="InterPro" id="IPR025711">
    <property type="entry name" value="PepSY"/>
</dbReference>
<keyword evidence="2" id="KW-0812">Transmembrane</keyword>
<dbReference type="PANTHER" id="PTHR34219">
    <property type="entry name" value="IRON-REGULATED INNER MEMBRANE PROTEIN-RELATED"/>
    <property type="match status" value="1"/>
</dbReference>
<feature type="transmembrane region" description="Helical" evidence="2">
    <location>
        <begin position="179"/>
        <end position="197"/>
    </location>
</feature>
<proteinExistence type="predicted"/>
<feature type="transmembrane region" description="Helical" evidence="2">
    <location>
        <begin position="428"/>
        <end position="447"/>
    </location>
</feature>
<dbReference type="PANTHER" id="PTHR34219:SF1">
    <property type="entry name" value="PEPSY DOMAIN-CONTAINING PROTEIN"/>
    <property type="match status" value="1"/>
</dbReference>
<dbReference type="EMBL" id="JBHTCF010000024">
    <property type="protein sequence ID" value="MFC7309730.1"/>
    <property type="molecule type" value="Genomic_DNA"/>
</dbReference>
<keyword evidence="2" id="KW-0472">Membrane</keyword>
<reference evidence="5" key="1">
    <citation type="journal article" date="2019" name="Int. J. Syst. Evol. Microbiol.">
        <title>The Global Catalogue of Microorganisms (GCM) 10K type strain sequencing project: providing services to taxonomists for standard genome sequencing and annotation.</title>
        <authorList>
            <consortium name="The Broad Institute Genomics Platform"/>
            <consortium name="The Broad Institute Genome Sequencing Center for Infectious Disease"/>
            <person name="Wu L."/>
            <person name="Ma J."/>
        </authorList>
    </citation>
    <scope>NUCLEOTIDE SEQUENCE [LARGE SCALE GENOMIC DNA]</scope>
    <source>
        <strain evidence="5">SYNS20</strain>
    </source>
</reference>
<keyword evidence="2" id="KW-1133">Transmembrane helix</keyword>
<accession>A0ABW2JWF2</accession>
<feature type="transmembrane region" description="Helical" evidence="2">
    <location>
        <begin position="387"/>
        <end position="407"/>
    </location>
</feature>
<dbReference type="RefSeq" id="WP_381838924.1">
    <property type="nucleotide sequence ID" value="NZ_JBHTCF010000024.1"/>
</dbReference>
<evidence type="ECO:0000256" key="2">
    <source>
        <dbReference type="SAM" id="Phobius"/>
    </source>
</evidence>
<gene>
    <name evidence="4" type="ORF">ACFQVC_36640</name>
</gene>
<dbReference type="InterPro" id="IPR005625">
    <property type="entry name" value="PepSY-ass_TM"/>
</dbReference>
<dbReference type="Proteomes" id="UP001596523">
    <property type="component" value="Unassembled WGS sequence"/>
</dbReference>